<organism evidence="2 3">
    <name type="scientific">Turneriella parva (strain ATCC BAA-1111 / DSM 21527 / NCTC 11395 / H)</name>
    <name type="common">Leptospira parva</name>
    <dbReference type="NCBI Taxonomy" id="869212"/>
    <lineage>
        <taxon>Bacteria</taxon>
        <taxon>Pseudomonadati</taxon>
        <taxon>Spirochaetota</taxon>
        <taxon>Spirochaetia</taxon>
        <taxon>Leptospirales</taxon>
        <taxon>Leptospiraceae</taxon>
        <taxon>Turneriella</taxon>
    </lineage>
</organism>
<reference evidence="2 3" key="1">
    <citation type="submission" date="2012-06" db="EMBL/GenBank/DDBJ databases">
        <title>The complete chromosome of genome of Turneriella parva DSM 21527.</title>
        <authorList>
            <consortium name="US DOE Joint Genome Institute (JGI-PGF)"/>
            <person name="Lucas S."/>
            <person name="Han J."/>
            <person name="Lapidus A."/>
            <person name="Bruce D."/>
            <person name="Goodwin L."/>
            <person name="Pitluck S."/>
            <person name="Peters L."/>
            <person name="Kyrpides N."/>
            <person name="Mavromatis K."/>
            <person name="Ivanova N."/>
            <person name="Mikhailova N."/>
            <person name="Chertkov O."/>
            <person name="Detter J.C."/>
            <person name="Tapia R."/>
            <person name="Han C."/>
            <person name="Land M."/>
            <person name="Hauser L."/>
            <person name="Markowitz V."/>
            <person name="Cheng J.-F."/>
            <person name="Hugenholtz P."/>
            <person name="Woyke T."/>
            <person name="Wu D."/>
            <person name="Gronow S."/>
            <person name="Wellnitz S."/>
            <person name="Brambilla E."/>
            <person name="Klenk H.-P."/>
            <person name="Eisen J.A."/>
        </authorList>
    </citation>
    <scope>NUCLEOTIDE SEQUENCE [LARGE SCALE GENOMIC DNA]</scope>
    <source>
        <strain evidence="3">ATCC BAA-1111 / DSM 21527 / NCTC 11395 / H</strain>
    </source>
</reference>
<keyword evidence="1" id="KW-1277">Toxin-antitoxin system</keyword>
<proteinExistence type="predicted"/>
<sequence length="99" mass="11247">MARKLLVWPEAEADLTAAAIWYSEIRANLAEAFLSDFSAIVQLILDNLQMGVAYGKEVRKLALRKFPYIVYYRNSEQIEIVACLHAGREPGLLAQRVQH</sequence>
<name>I4B0K5_TURPD</name>
<dbReference type="KEGG" id="tpx:Turpa_0150"/>
<accession>I4B0K5</accession>
<dbReference type="Proteomes" id="UP000006048">
    <property type="component" value="Chromosome"/>
</dbReference>
<gene>
    <name evidence="2" type="ordered locus">Turpa_0150</name>
</gene>
<dbReference type="Pfam" id="PF05016">
    <property type="entry name" value="ParE_toxin"/>
    <property type="match status" value="1"/>
</dbReference>
<keyword evidence="3" id="KW-1185">Reference proteome</keyword>
<dbReference type="HOGENOM" id="CLU_147162_7_1_12"/>
<dbReference type="STRING" id="869212.Turpa_0150"/>
<protein>
    <submittedName>
        <fullName evidence="2">Plasmid stabilization system</fullName>
    </submittedName>
</protein>
<dbReference type="InterPro" id="IPR007712">
    <property type="entry name" value="RelE/ParE_toxin"/>
</dbReference>
<dbReference type="Gene3D" id="3.30.2310.20">
    <property type="entry name" value="RelE-like"/>
    <property type="match status" value="1"/>
</dbReference>
<dbReference type="AlphaFoldDB" id="I4B0K5"/>
<dbReference type="EMBL" id="CP002959">
    <property type="protein sequence ID" value="AFM10812.1"/>
    <property type="molecule type" value="Genomic_DNA"/>
</dbReference>
<evidence type="ECO:0000313" key="3">
    <source>
        <dbReference type="Proteomes" id="UP000006048"/>
    </source>
</evidence>
<evidence type="ECO:0000313" key="2">
    <source>
        <dbReference type="EMBL" id="AFM10812.1"/>
    </source>
</evidence>
<evidence type="ECO:0000256" key="1">
    <source>
        <dbReference type="ARBA" id="ARBA00022649"/>
    </source>
</evidence>
<dbReference type="OrthoDB" id="278204at2"/>
<dbReference type="RefSeq" id="WP_014801333.1">
    <property type="nucleotide sequence ID" value="NC_018020.1"/>
</dbReference>
<dbReference type="InterPro" id="IPR035093">
    <property type="entry name" value="RelE/ParE_toxin_dom_sf"/>
</dbReference>